<dbReference type="PROSITE" id="PS51419">
    <property type="entry name" value="RAB"/>
    <property type="match status" value="1"/>
</dbReference>
<evidence type="ECO:0000256" key="2">
    <source>
        <dbReference type="ARBA" id="ARBA00023134"/>
    </source>
</evidence>
<dbReference type="GO" id="GO:0005525">
    <property type="term" value="F:GTP binding"/>
    <property type="evidence" value="ECO:0007669"/>
    <property type="project" value="UniProtKB-KW"/>
</dbReference>
<proteinExistence type="predicted"/>
<evidence type="ECO:0000313" key="4">
    <source>
        <dbReference type="Proteomes" id="UP001159428"/>
    </source>
</evidence>
<dbReference type="SUPFAM" id="SSF52540">
    <property type="entry name" value="P-loop containing nucleoside triphosphate hydrolases"/>
    <property type="match status" value="1"/>
</dbReference>
<dbReference type="EMBL" id="CALNXJ010000059">
    <property type="protein sequence ID" value="CAH3155923.1"/>
    <property type="molecule type" value="Genomic_DNA"/>
</dbReference>
<sequence length="210" mass="23585">MALSYHLLFKILLVGDPDVGKCAIFHPPAGDASVLSAMGVNFLKRQLEIDGKRVKLQIWNIAGQESTQAITPSYYHGTQGFIVAFDVTDKSSYDNILEWLLIIEEHASERGSQKMLVANKCHCQERNRVITEKEGEAFAREFGMRYVEINDLQSSEIDEALKQLIQDILNNNGAQEKVEDGRKTNICELDTGYNSTRTGGEKESLLGKRF</sequence>
<dbReference type="Gene3D" id="3.40.50.300">
    <property type="entry name" value="P-loop containing nucleotide triphosphate hydrolases"/>
    <property type="match status" value="1"/>
</dbReference>
<dbReference type="InterPro" id="IPR005225">
    <property type="entry name" value="Small_GTP-bd"/>
</dbReference>
<dbReference type="NCBIfam" id="TIGR00231">
    <property type="entry name" value="small_GTP"/>
    <property type="match status" value="1"/>
</dbReference>
<reference evidence="3 4" key="1">
    <citation type="submission" date="2022-05" db="EMBL/GenBank/DDBJ databases">
        <authorList>
            <consortium name="Genoscope - CEA"/>
            <person name="William W."/>
        </authorList>
    </citation>
    <scope>NUCLEOTIDE SEQUENCE [LARGE SCALE GENOMIC DNA]</scope>
</reference>
<dbReference type="PANTHER" id="PTHR47977">
    <property type="entry name" value="RAS-RELATED PROTEIN RAB"/>
    <property type="match status" value="1"/>
</dbReference>
<organism evidence="3 4">
    <name type="scientific">Pocillopora meandrina</name>
    <dbReference type="NCBI Taxonomy" id="46732"/>
    <lineage>
        <taxon>Eukaryota</taxon>
        <taxon>Metazoa</taxon>
        <taxon>Cnidaria</taxon>
        <taxon>Anthozoa</taxon>
        <taxon>Hexacorallia</taxon>
        <taxon>Scleractinia</taxon>
        <taxon>Astrocoeniina</taxon>
        <taxon>Pocilloporidae</taxon>
        <taxon>Pocillopora</taxon>
    </lineage>
</organism>
<keyword evidence="4" id="KW-1185">Reference proteome</keyword>
<dbReference type="Pfam" id="PF00071">
    <property type="entry name" value="Ras"/>
    <property type="match status" value="1"/>
</dbReference>
<dbReference type="GO" id="GO:0003924">
    <property type="term" value="F:GTPase activity"/>
    <property type="evidence" value="ECO:0007669"/>
    <property type="project" value="InterPro"/>
</dbReference>
<dbReference type="SMART" id="SM00174">
    <property type="entry name" value="RHO"/>
    <property type="match status" value="1"/>
</dbReference>
<keyword evidence="1" id="KW-0547">Nucleotide-binding</keyword>
<protein>
    <submittedName>
        <fullName evidence="3">Uncharacterized protein</fullName>
    </submittedName>
</protein>
<dbReference type="Proteomes" id="UP001159428">
    <property type="component" value="Unassembled WGS sequence"/>
</dbReference>
<evidence type="ECO:0000313" key="3">
    <source>
        <dbReference type="EMBL" id="CAH3155923.1"/>
    </source>
</evidence>
<keyword evidence="2" id="KW-0342">GTP-binding</keyword>
<dbReference type="SMART" id="SM00173">
    <property type="entry name" value="RAS"/>
    <property type="match status" value="1"/>
</dbReference>
<dbReference type="InterPro" id="IPR027417">
    <property type="entry name" value="P-loop_NTPase"/>
</dbReference>
<evidence type="ECO:0000256" key="1">
    <source>
        <dbReference type="ARBA" id="ARBA00022741"/>
    </source>
</evidence>
<gene>
    <name evidence="3" type="ORF">PMEA_00028259</name>
</gene>
<accession>A0AAU9XRU7</accession>
<dbReference type="AlphaFoldDB" id="A0AAU9XRU7"/>
<dbReference type="PRINTS" id="PR00449">
    <property type="entry name" value="RASTRNSFRMNG"/>
</dbReference>
<name>A0AAU9XRU7_9CNID</name>
<dbReference type="InterPro" id="IPR001806">
    <property type="entry name" value="Small_GTPase"/>
</dbReference>
<comment type="caution">
    <text evidence="3">The sequence shown here is derived from an EMBL/GenBank/DDBJ whole genome shotgun (WGS) entry which is preliminary data.</text>
</comment>
<dbReference type="PROSITE" id="PS51421">
    <property type="entry name" value="RAS"/>
    <property type="match status" value="1"/>
</dbReference>
<dbReference type="InterPro" id="IPR050227">
    <property type="entry name" value="Rab"/>
</dbReference>
<dbReference type="FunFam" id="3.40.50.300:FF:001447">
    <property type="entry name" value="Ras-related protein Rab-1B"/>
    <property type="match status" value="1"/>
</dbReference>
<dbReference type="SMART" id="SM00175">
    <property type="entry name" value="RAB"/>
    <property type="match status" value="1"/>
</dbReference>